<dbReference type="PROSITE" id="PS50893">
    <property type="entry name" value="ABC_TRANSPORTER_2"/>
    <property type="match status" value="1"/>
</dbReference>
<dbReference type="OrthoDB" id="9805514at2"/>
<proteinExistence type="predicted"/>
<dbReference type="InterPro" id="IPR051120">
    <property type="entry name" value="ABC_AA/LPS_Transport"/>
</dbReference>
<dbReference type="SMART" id="SM00382">
    <property type="entry name" value="AAA"/>
    <property type="match status" value="1"/>
</dbReference>
<dbReference type="GO" id="GO:0005886">
    <property type="term" value="C:plasma membrane"/>
    <property type="evidence" value="ECO:0007669"/>
    <property type="project" value="TreeGrafter"/>
</dbReference>
<dbReference type="InterPro" id="IPR027417">
    <property type="entry name" value="P-loop_NTPase"/>
</dbReference>
<evidence type="ECO:0000313" key="6">
    <source>
        <dbReference type="Proteomes" id="UP000029273"/>
    </source>
</evidence>
<evidence type="ECO:0000259" key="4">
    <source>
        <dbReference type="PROSITE" id="PS50893"/>
    </source>
</evidence>
<feature type="domain" description="ABC transporter" evidence="4">
    <location>
        <begin position="6"/>
        <end position="247"/>
    </location>
</feature>
<dbReference type="CDD" id="cd03219">
    <property type="entry name" value="ABC_Mj1267_LivG_branched"/>
    <property type="match status" value="1"/>
</dbReference>
<dbReference type="AlphaFoldDB" id="A0A1A6C0U0"/>
<keyword evidence="6" id="KW-1185">Reference proteome</keyword>
<comment type="caution">
    <text evidence="5">The sequence shown here is derived from an EMBL/GenBank/DDBJ whole genome shotgun (WGS) entry which is preliminary data.</text>
</comment>
<dbReference type="Proteomes" id="UP000029273">
    <property type="component" value="Unassembled WGS sequence"/>
</dbReference>
<protein>
    <submittedName>
        <fullName evidence="5">ABC transporter ATP-binding protein</fullName>
    </submittedName>
</protein>
<gene>
    <name evidence="5" type="ORF">Thpro_022432</name>
</gene>
<dbReference type="InterPro" id="IPR003439">
    <property type="entry name" value="ABC_transporter-like_ATP-bd"/>
</dbReference>
<evidence type="ECO:0000256" key="1">
    <source>
        <dbReference type="ARBA" id="ARBA00022448"/>
    </source>
</evidence>
<dbReference type="PANTHER" id="PTHR45772">
    <property type="entry name" value="CONSERVED COMPONENT OF ABC TRANSPORTER FOR NATURAL AMINO ACIDS-RELATED"/>
    <property type="match status" value="1"/>
</dbReference>
<dbReference type="Gene3D" id="3.40.50.300">
    <property type="entry name" value="P-loop containing nucleotide triphosphate hydrolases"/>
    <property type="match status" value="1"/>
</dbReference>
<dbReference type="Pfam" id="PF12399">
    <property type="entry name" value="BCA_ABC_TP_C"/>
    <property type="match status" value="1"/>
</dbReference>
<organism evidence="5 6">
    <name type="scientific">Acidihalobacter prosperus</name>
    <dbReference type="NCBI Taxonomy" id="160660"/>
    <lineage>
        <taxon>Bacteria</taxon>
        <taxon>Pseudomonadati</taxon>
        <taxon>Pseudomonadota</taxon>
        <taxon>Gammaproteobacteria</taxon>
        <taxon>Chromatiales</taxon>
        <taxon>Ectothiorhodospiraceae</taxon>
        <taxon>Acidihalobacter</taxon>
    </lineage>
</organism>
<dbReference type="Pfam" id="PF00005">
    <property type="entry name" value="ABC_tran"/>
    <property type="match status" value="1"/>
</dbReference>
<dbReference type="InterPro" id="IPR017871">
    <property type="entry name" value="ABC_transporter-like_CS"/>
</dbReference>
<dbReference type="RefSeq" id="WP_038090000.1">
    <property type="nucleotide sequence ID" value="NZ_JQSG02000006.1"/>
</dbReference>
<sequence length="248" mass="27021">MSRVLLDVAGVSKTFGGVIANDGVCLSVPEGAIYGLIGPNGSGKTTLFNAIVGYHPIDAGSVRFDGAELSRLRVGDIARRGLLRTFQQTRVYVGMDCMANMRISTPAVHAGLRGLFRGFDPETDAQAEELLAFVGLYEKRHLRAGELSFGQQKLLEFAMALMNRPRMLLLDEPTAGINPTLINGLIDRLRRANDTFGITLLVIEHNMRVIMNLAEHIYCLAHGRMLADGPPEAIRSDQRVIDAYLGAA</sequence>
<reference evidence="5 6" key="1">
    <citation type="journal article" date="2014" name="Genome Announc.">
        <title>Draft Genome Sequence of the Iron-Oxidizing, Acidophilic, and Halotolerant 'Thiobacillus prosperus' Type Strain DSM 5130.</title>
        <authorList>
            <person name="Ossandon F.J."/>
            <person name="Cardenas J.P."/>
            <person name="Corbett M."/>
            <person name="Quatrini R."/>
            <person name="Holmes D.S."/>
            <person name="Watkin E."/>
        </authorList>
    </citation>
    <scope>NUCLEOTIDE SEQUENCE [LARGE SCALE GENOMIC DNA]</scope>
    <source>
        <strain evidence="5 6">DSM 5130</strain>
    </source>
</reference>
<evidence type="ECO:0000313" key="5">
    <source>
        <dbReference type="EMBL" id="OBS08182.1"/>
    </source>
</evidence>
<evidence type="ECO:0000256" key="2">
    <source>
        <dbReference type="ARBA" id="ARBA00022741"/>
    </source>
</evidence>
<dbReference type="PANTHER" id="PTHR45772:SF9">
    <property type="entry name" value="CONSERVED COMPONENT OF ABC TRANSPORTER FOR NATURAL AMINO ACIDS"/>
    <property type="match status" value="1"/>
</dbReference>
<keyword evidence="3 5" id="KW-0067">ATP-binding</keyword>
<keyword evidence="2" id="KW-0547">Nucleotide-binding</keyword>
<keyword evidence="1" id="KW-0813">Transport</keyword>
<dbReference type="PROSITE" id="PS00211">
    <property type="entry name" value="ABC_TRANSPORTER_1"/>
    <property type="match status" value="1"/>
</dbReference>
<dbReference type="GO" id="GO:0016887">
    <property type="term" value="F:ATP hydrolysis activity"/>
    <property type="evidence" value="ECO:0007669"/>
    <property type="project" value="InterPro"/>
</dbReference>
<name>A0A1A6C0U0_9GAMM</name>
<dbReference type="InterPro" id="IPR003593">
    <property type="entry name" value="AAA+_ATPase"/>
</dbReference>
<dbReference type="SUPFAM" id="SSF52540">
    <property type="entry name" value="P-loop containing nucleoside triphosphate hydrolases"/>
    <property type="match status" value="1"/>
</dbReference>
<dbReference type="GO" id="GO:0005524">
    <property type="term" value="F:ATP binding"/>
    <property type="evidence" value="ECO:0007669"/>
    <property type="project" value="UniProtKB-KW"/>
</dbReference>
<evidence type="ECO:0000256" key="3">
    <source>
        <dbReference type="ARBA" id="ARBA00022840"/>
    </source>
</evidence>
<accession>A0A1A6C0U0</accession>
<dbReference type="InterPro" id="IPR032823">
    <property type="entry name" value="BCA_ABC_TP_C"/>
</dbReference>
<dbReference type="EMBL" id="JQSG02000006">
    <property type="protein sequence ID" value="OBS08182.1"/>
    <property type="molecule type" value="Genomic_DNA"/>
</dbReference>